<evidence type="ECO:0000256" key="5">
    <source>
        <dbReference type="ARBA" id="ARBA00023242"/>
    </source>
</evidence>
<dbReference type="InterPro" id="IPR023780">
    <property type="entry name" value="Chromo_domain"/>
</dbReference>
<keyword evidence="3" id="KW-0863">Zinc-finger</keyword>
<feature type="region of interest" description="Disordered" evidence="6">
    <location>
        <begin position="91"/>
        <end position="132"/>
    </location>
</feature>
<organism evidence="8 9">
    <name type="scientific">Cymbomonas tetramitiformis</name>
    <dbReference type="NCBI Taxonomy" id="36881"/>
    <lineage>
        <taxon>Eukaryota</taxon>
        <taxon>Viridiplantae</taxon>
        <taxon>Chlorophyta</taxon>
        <taxon>Pyramimonadophyceae</taxon>
        <taxon>Pyramimonadales</taxon>
        <taxon>Pyramimonadaceae</taxon>
        <taxon>Cymbomonas</taxon>
    </lineage>
</organism>
<dbReference type="SUPFAM" id="SSF53098">
    <property type="entry name" value="Ribonuclease H-like"/>
    <property type="match status" value="1"/>
</dbReference>
<dbReference type="PANTHER" id="PTHR46481:SF10">
    <property type="entry name" value="ZINC FINGER BED DOMAIN-CONTAINING PROTEIN 39"/>
    <property type="match status" value="1"/>
</dbReference>
<keyword evidence="9" id="KW-1185">Reference proteome</keyword>
<dbReference type="AlphaFoldDB" id="A0AAE0BEV8"/>
<dbReference type="InterPro" id="IPR016197">
    <property type="entry name" value="Chromo-like_dom_sf"/>
</dbReference>
<comment type="caution">
    <text evidence="8">The sequence shown here is derived from an EMBL/GenBank/DDBJ whole genome shotgun (WGS) entry which is preliminary data.</text>
</comment>
<name>A0AAE0BEV8_9CHLO</name>
<dbReference type="PANTHER" id="PTHR46481">
    <property type="entry name" value="ZINC FINGER BED DOMAIN-CONTAINING PROTEIN 4"/>
    <property type="match status" value="1"/>
</dbReference>
<dbReference type="GO" id="GO:0005634">
    <property type="term" value="C:nucleus"/>
    <property type="evidence" value="ECO:0007669"/>
    <property type="project" value="UniProtKB-SubCell"/>
</dbReference>
<evidence type="ECO:0000256" key="4">
    <source>
        <dbReference type="ARBA" id="ARBA00022833"/>
    </source>
</evidence>
<evidence type="ECO:0000256" key="2">
    <source>
        <dbReference type="ARBA" id="ARBA00022723"/>
    </source>
</evidence>
<gene>
    <name evidence="8" type="ORF">CYMTET_55406</name>
</gene>
<proteinExistence type="predicted"/>
<dbReference type="Proteomes" id="UP001190700">
    <property type="component" value="Unassembled WGS sequence"/>
</dbReference>
<feature type="domain" description="Chromo" evidence="7">
    <location>
        <begin position="45"/>
        <end position="104"/>
    </location>
</feature>
<dbReference type="InterPro" id="IPR008906">
    <property type="entry name" value="HATC_C_dom"/>
</dbReference>
<protein>
    <recommendedName>
        <fullName evidence="7">Chromo domain-containing protein</fullName>
    </recommendedName>
</protein>
<evidence type="ECO:0000259" key="7">
    <source>
        <dbReference type="PROSITE" id="PS50013"/>
    </source>
</evidence>
<evidence type="ECO:0000256" key="3">
    <source>
        <dbReference type="ARBA" id="ARBA00022771"/>
    </source>
</evidence>
<evidence type="ECO:0000313" key="8">
    <source>
        <dbReference type="EMBL" id="KAK3234342.1"/>
    </source>
</evidence>
<dbReference type="InterPro" id="IPR012337">
    <property type="entry name" value="RNaseH-like_sf"/>
</dbReference>
<dbReference type="GO" id="GO:0046983">
    <property type="term" value="F:protein dimerization activity"/>
    <property type="evidence" value="ECO:0007669"/>
    <property type="project" value="InterPro"/>
</dbReference>
<dbReference type="GO" id="GO:0008270">
    <property type="term" value="F:zinc ion binding"/>
    <property type="evidence" value="ECO:0007669"/>
    <property type="project" value="UniProtKB-KW"/>
</dbReference>
<dbReference type="EMBL" id="LGRX02035510">
    <property type="protein sequence ID" value="KAK3234342.1"/>
    <property type="molecule type" value="Genomic_DNA"/>
</dbReference>
<dbReference type="PROSITE" id="PS50013">
    <property type="entry name" value="CHROMO_2"/>
    <property type="match status" value="1"/>
</dbReference>
<dbReference type="Gene3D" id="2.40.50.40">
    <property type="match status" value="1"/>
</dbReference>
<feature type="compositionally biased region" description="Basic and acidic residues" evidence="6">
    <location>
        <begin position="91"/>
        <end position="102"/>
    </location>
</feature>
<keyword evidence="5" id="KW-0539">Nucleus</keyword>
<keyword evidence="4" id="KW-0862">Zinc</keyword>
<dbReference type="Pfam" id="PF05699">
    <property type="entry name" value="Dimer_Tnp_hAT"/>
    <property type="match status" value="1"/>
</dbReference>
<evidence type="ECO:0000256" key="1">
    <source>
        <dbReference type="ARBA" id="ARBA00004123"/>
    </source>
</evidence>
<feature type="region of interest" description="Disordered" evidence="6">
    <location>
        <begin position="1"/>
        <end position="36"/>
    </location>
</feature>
<evidence type="ECO:0000313" key="9">
    <source>
        <dbReference type="Proteomes" id="UP001190700"/>
    </source>
</evidence>
<feature type="compositionally biased region" description="Basic residues" evidence="6">
    <location>
        <begin position="1"/>
        <end position="11"/>
    </location>
</feature>
<reference evidence="8 9" key="1">
    <citation type="journal article" date="2015" name="Genome Biol. Evol.">
        <title>Comparative Genomics of a Bacterivorous Green Alga Reveals Evolutionary Causalities and Consequences of Phago-Mixotrophic Mode of Nutrition.</title>
        <authorList>
            <person name="Burns J.A."/>
            <person name="Paasch A."/>
            <person name="Narechania A."/>
            <person name="Kim E."/>
        </authorList>
    </citation>
    <scope>NUCLEOTIDE SEQUENCE [LARGE SCALE GENOMIC DNA]</scope>
    <source>
        <strain evidence="8 9">PLY_AMNH</strain>
    </source>
</reference>
<dbReference type="InterPro" id="IPR052035">
    <property type="entry name" value="ZnF_BED_domain_contain"/>
</dbReference>
<comment type="subcellular location">
    <subcellularLocation>
        <location evidence="1">Nucleus</location>
    </subcellularLocation>
</comment>
<evidence type="ECO:0000256" key="6">
    <source>
        <dbReference type="SAM" id="MobiDB-lite"/>
    </source>
</evidence>
<dbReference type="InterPro" id="IPR000953">
    <property type="entry name" value="Chromo/chromo_shadow_dom"/>
</dbReference>
<dbReference type="Pfam" id="PF00385">
    <property type="entry name" value="Chromo"/>
    <property type="match status" value="1"/>
</dbReference>
<keyword evidence="2" id="KW-0479">Metal-binding</keyword>
<sequence>MPRGKGAKRRKTSDADVVLHAQGQGPVKRTQKNPYDLTGSDATVFSVREIKAEAVRKGKPVWLIGWEGFTDNEDTWKPIENLAGHEQEIAAFRKDKEERSRVDAQNNRANKKRKTPSEQQSASDEDASTLDENWVEGKGGKRKAACWACYKVRLCPEQPEKVLALCCKVCGPDSSPTWSGNTSNLRSHLAHIHKDLYCKMVEAESADSATTEETRGVNAAKVGTIEAMLPPISDEKRDELHKKSYLAALLAEGIMPSIAGDLWSEGGIAIFGILVYWIDKGMVLHEKLLSAVPFSDVRHTGLEIERSTKESLSDMGVGEYTLDQLGSADSGETSITVDTVKDFVHSTTSDSASNMISGWGCFDGHECNCHLLALCVLVFLTSDGVKEAFTKLRGMTTHFNHSVIGRKLLHDCQDKYGLSRTSPPQDNATRSGWKGARNQAKWFVENQAESKVKYNKVVRKIENISVQEARQNLLEAIEQRFFKALLACKLEDFAVSTFLDPRYKNLEFKMLEGWRSGTLTRSHIIHLARSAYEADWMPKESDTPLAVPSPTLEHIEQKSNLVSFLEDSDDDEDNLVSSASAAPSTKVEDEFKKYLSLPACDGNLDILEWWRGNSTELPNMVRMARQFLAAPASTAGVERTFSACGQMHSDLRKSVKEGTLQHSLMASINTK</sequence>
<dbReference type="SUPFAM" id="SSF54160">
    <property type="entry name" value="Chromo domain-like"/>
    <property type="match status" value="1"/>
</dbReference>
<accession>A0AAE0BEV8</accession>